<protein>
    <submittedName>
        <fullName evidence="4">Teneurin N-terminal domain-containing protein</fullName>
    </submittedName>
</protein>
<evidence type="ECO:0000313" key="4">
    <source>
        <dbReference type="WBParaSite" id="HNAJ_0000466001-mRNA-1"/>
    </source>
</evidence>
<proteinExistence type="predicted"/>
<name>A0A0R3TC71_RODNA</name>
<evidence type="ECO:0000313" key="2">
    <source>
        <dbReference type="EMBL" id="VDO00518.1"/>
    </source>
</evidence>
<feature type="region of interest" description="Disordered" evidence="1">
    <location>
        <begin position="1"/>
        <end position="73"/>
    </location>
</feature>
<gene>
    <name evidence="2" type="ORF">HNAJ_LOCUS4658</name>
</gene>
<feature type="compositionally biased region" description="Basic and acidic residues" evidence="1">
    <location>
        <begin position="1"/>
        <end position="15"/>
    </location>
</feature>
<sequence>MLKECHLDPPVECWRDVTGQKGPSTAVSVDGNVSGQKDPSTENPKNHNSRSSSGMLEGCHRTKRSKYSSYRNPESDEDIFTIMETNISDDKLFHNYGS</sequence>
<accession>A0A0R3TC71</accession>
<organism evidence="4">
    <name type="scientific">Rodentolepis nana</name>
    <name type="common">Dwarf tapeworm</name>
    <name type="synonym">Hymenolepis nana</name>
    <dbReference type="NCBI Taxonomy" id="102285"/>
    <lineage>
        <taxon>Eukaryota</taxon>
        <taxon>Metazoa</taxon>
        <taxon>Spiralia</taxon>
        <taxon>Lophotrochozoa</taxon>
        <taxon>Platyhelminthes</taxon>
        <taxon>Cestoda</taxon>
        <taxon>Eucestoda</taxon>
        <taxon>Cyclophyllidea</taxon>
        <taxon>Hymenolepididae</taxon>
        <taxon>Rodentolepis</taxon>
    </lineage>
</organism>
<evidence type="ECO:0000256" key="1">
    <source>
        <dbReference type="SAM" id="MobiDB-lite"/>
    </source>
</evidence>
<reference evidence="2 3" key="2">
    <citation type="submission" date="2018-11" db="EMBL/GenBank/DDBJ databases">
        <authorList>
            <consortium name="Pathogen Informatics"/>
        </authorList>
    </citation>
    <scope>NUCLEOTIDE SEQUENCE [LARGE SCALE GENOMIC DNA]</scope>
</reference>
<evidence type="ECO:0000313" key="3">
    <source>
        <dbReference type="Proteomes" id="UP000278807"/>
    </source>
</evidence>
<keyword evidence="3" id="KW-1185">Reference proteome</keyword>
<dbReference type="WBParaSite" id="HNAJ_0000466001-mRNA-1">
    <property type="protein sequence ID" value="HNAJ_0000466001-mRNA-1"/>
    <property type="gene ID" value="HNAJ_0000466001"/>
</dbReference>
<dbReference type="AlphaFoldDB" id="A0A0R3TC71"/>
<feature type="compositionally biased region" description="Polar residues" evidence="1">
    <location>
        <begin position="21"/>
        <end position="43"/>
    </location>
</feature>
<dbReference type="EMBL" id="UZAE01003452">
    <property type="protein sequence ID" value="VDO00518.1"/>
    <property type="molecule type" value="Genomic_DNA"/>
</dbReference>
<reference evidence="4" key="1">
    <citation type="submission" date="2017-02" db="UniProtKB">
        <authorList>
            <consortium name="WormBaseParasite"/>
        </authorList>
    </citation>
    <scope>IDENTIFICATION</scope>
</reference>
<dbReference type="Proteomes" id="UP000278807">
    <property type="component" value="Unassembled WGS sequence"/>
</dbReference>